<dbReference type="AlphaFoldDB" id="A0A4V2YB90"/>
<feature type="region of interest" description="Disordered" evidence="1">
    <location>
        <begin position="1"/>
        <end position="63"/>
    </location>
</feature>
<accession>A0A4V2YB90</accession>
<evidence type="ECO:0000256" key="1">
    <source>
        <dbReference type="SAM" id="MobiDB-lite"/>
    </source>
</evidence>
<gene>
    <name evidence="2" type="ORF">E1294_48620</name>
</gene>
<feature type="compositionally biased region" description="Low complexity" evidence="1">
    <location>
        <begin position="1"/>
        <end position="31"/>
    </location>
</feature>
<name>A0A4V2YB90_9ACTN</name>
<dbReference type="Proteomes" id="UP000294543">
    <property type="component" value="Unassembled WGS sequence"/>
</dbReference>
<comment type="caution">
    <text evidence="2">The sequence shown here is derived from an EMBL/GenBank/DDBJ whole genome shotgun (WGS) entry which is preliminary data.</text>
</comment>
<organism evidence="2 3">
    <name type="scientific">Nonomuraea diastatica</name>
    <dbReference type="NCBI Taxonomy" id="1848329"/>
    <lineage>
        <taxon>Bacteria</taxon>
        <taxon>Bacillati</taxon>
        <taxon>Actinomycetota</taxon>
        <taxon>Actinomycetes</taxon>
        <taxon>Streptosporangiales</taxon>
        <taxon>Streptosporangiaceae</taxon>
        <taxon>Nonomuraea</taxon>
    </lineage>
</organism>
<protein>
    <submittedName>
        <fullName evidence="2">Uncharacterized protein</fullName>
    </submittedName>
</protein>
<sequence>SPSCGSACVPAPRPARSAAPPSLQAARSSPAGPRSWPSAGPPAQPARHTTGGAPESSTPKDHLTAQAVLATARS</sequence>
<reference evidence="2 3" key="1">
    <citation type="submission" date="2019-03" db="EMBL/GenBank/DDBJ databases">
        <title>Draft genome sequences of novel Actinobacteria.</title>
        <authorList>
            <person name="Sahin N."/>
            <person name="Ay H."/>
            <person name="Saygin H."/>
        </authorList>
    </citation>
    <scope>NUCLEOTIDE SEQUENCE [LARGE SCALE GENOMIC DNA]</scope>
    <source>
        <strain evidence="2 3">KC712</strain>
    </source>
</reference>
<keyword evidence="3" id="KW-1185">Reference proteome</keyword>
<proteinExistence type="predicted"/>
<evidence type="ECO:0000313" key="2">
    <source>
        <dbReference type="EMBL" id="TDD06736.1"/>
    </source>
</evidence>
<dbReference type="EMBL" id="SMKP01000273">
    <property type="protein sequence ID" value="TDD06736.1"/>
    <property type="molecule type" value="Genomic_DNA"/>
</dbReference>
<evidence type="ECO:0000313" key="3">
    <source>
        <dbReference type="Proteomes" id="UP000294543"/>
    </source>
</evidence>
<feature type="non-terminal residue" evidence="2">
    <location>
        <position position="1"/>
    </location>
</feature>